<feature type="domain" description="Ig-like" evidence="4">
    <location>
        <begin position="10"/>
        <end position="110"/>
    </location>
</feature>
<dbReference type="SUPFAM" id="SSF48726">
    <property type="entry name" value="Immunoglobulin"/>
    <property type="match status" value="1"/>
</dbReference>
<reference evidence="5" key="1">
    <citation type="submission" date="2020-11" db="EMBL/GenBank/DDBJ databases">
        <title>Gallus gallus (Chicken) genome, bGalGal1, GRCg7b, maternal haplotype autosomes + Z &amp; W.</title>
        <authorList>
            <person name="Warren W."/>
            <person name="Formenti G."/>
            <person name="Fedrigo O."/>
            <person name="Haase B."/>
            <person name="Mountcastle J."/>
            <person name="Balacco J."/>
            <person name="Tracey A."/>
            <person name="Schneider V."/>
            <person name="Okimoto R."/>
            <person name="Cheng H."/>
            <person name="Hawken R."/>
            <person name="Howe K."/>
            <person name="Jarvis E.D."/>
        </authorList>
    </citation>
    <scope>NUCLEOTIDE SEQUENCE [LARGE SCALE GENOMIC DNA]</scope>
    <source>
        <strain evidence="5">Broiler</strain>
    </source>
</reference>
<dbReference type="Gene3D" id="2.60.40.10">
    <property type="entry name" value="Immunoglobulins"/>
    <property type="match status" value="1"/>
</dbReference>
<dbReference type="Proteomes" id="UP000000539">
    <property type="component" value="Chromosome 27"/>
</dbReference>
<evidence type="ECO:0000256" key="1">
    <source>
        <dbReference type="ARBA" id="ARBA00022859"/>
    </source>
</evidence>
<dbReference type="InterPro" id="IPR013783">
    <property type="entry name" value="Ig-like_fold"/>
</dbReference>
<dbReference type="Pfam" id="PF07686">
    <property type="entry name" value="V-set"/>
    <property type="match status" value="1"/>
</dbReference>
<accession>A0A8V1AAQ1</accession>
<dbReference type="SMART" id="SM00406">
    <property type="entry name" value="IGv"/>
    <property type="match status" value="1"/>
</dbReference>
<dbReference type="Ensembl" id="ENSGALT00010062278.1">
    <property type="protein sequence ID" value="ENSGALP00010038499.1"/>
    <property type="gene ID" value="ENSGALG00010025510.1"/>
</dbReference>
<reference evidence="5" key="2">
    <citation type="submission" date="2025-08" db="UniProtKB">
        <authorList>
            <consortium name="Ensembl"/>
        </authorList>
    </citation>
    <scope>IDENTIFICATION</scope>
    <source>
        <strain evidence="5">broiler</strain>
    </source>
</reference>
<dbReference type="GO" id="GO:0005576">
    <property type="term" value="C:extracellular region"/>
    <property type="evidence" value="ECO:0007669"/>
    <property type="project" value="UniProtKB-ARBA"/>
</dbReference>
<dbReference type="GO" id="GO:0019814">
    <property type="term" value="C:immunoglobulin complex"/>
    <property type="evidence" value="ECO:0007669"/>
    <property type="project" value="UniProtKB-KW"/>
</dbReference>
<dbReference type="AlphaFoldDB" id="A0A8V1AAQ1"/>
<keyword evidence="1" id="KW-0391">Immunity</keyword>
<protein>
    <recommendedName>
        <fullName evidence="4">Ig-like domain-containing protein</fullName>
    </recommendedName>
</protein>
<dbReference type="InterPro" id="IPR007110">
    <property type="entry name" value="Ig-like_dom"/>
</dbReference>
<organism evidence="5 6">
    <name type="scientific">Gallus gallus</name>
    <name type="common">Chicken</name>
    <dbReference type="NCBI Taxonomy" id="9031"/>
    <lineage>
        <taxon>Eukaryota</taxon>
        <taxon>Metazoa</taxon>
        <taxon>Chordata</taxon>
        <taxon>Craniata</taxon>
        <taxon>Vertebrata</taxon>
        <taxon>Euteleostomi</taxon>
        <taxon>Archelosauria</taxon>
        <taxon>Archosauria</taxon>
        <taxon>Dinosauria</taxon>
        <taxon>Saurischia</taxon>
        <taxon>Theropoda</taxon>
        <taxon>Coelurosauria</taxon>
        <taxon>Aves</taxon>
        <taxon>Neognathae</taxon>
        <taxon>Galloanserae</taxon>
        <taxon>Galliformes</taxon>
        <taxon>Phasianidae</taxon>
        <taxon>Phasianinae</taxon>
        <taxon>Gallus</taxon>
    </lineage>
</organism>
<dbReference type="InterPro" id="IPR036179">
    <property type="entry name" value="Ig-like_dom_sf"/>
</dbReference>
<evidence type="ECO:0000259" key="4">
    <source>
        <dbReference type="PROSITE" id="PS50835"/>
    </source>
</evidence>
<dbReference type="PANTHER" id="PTHR23266">
    <property type="entry name" value="IMMUNOGLOBULIN HEAVY CHAIN"/>
    <property type="match status" value="1"/>
</dbReference>
<dbReference type="InterPro" id="IPR050199">
    <property type="entry name" value="IgHV"/>
</dbReference>
<evidence type="ECO:0000313" key="6">
    <source>
        <dbReference type="Proteomes" id="UP000000539"/>
    </source>
</evidence>
<dbReference type="PROSITE" id="PS50835">
    <property type="entry name" value="IG_LIKE"/>
    <property type="match status" value="1"/>
</dbReference>
<keyword evidence="3" id="KW-1280">Immunoglobulin</keyword>
<keyword evidence="2" id="KW-1064">Adaptive immunity</keyword>
<dbReference type="GeneTree" id="ENSGT00940000163533"/>
<evidence type="ECO:0000256" key="3">
    <source>
        <dbReference type="ARBA" id="ARBA00043265"/>
    </source>
</evidence>
<keyword evidence="6" id="KW-1185">Reference proteome</keyword>
<evidence type="ECO:0000313" key="5">
    <source>
        <dbReference type="Ensembl" id="ENSGALP00010038499.1"/>
    </source>
</evidence>
<sequence length="247" mass="27699">MALLFCREPGESVSLSCQGSGSNFRSYLVFWYRQAHRGHLEWLSYTSSVSFYTSFSPKMEHRATASRDNDHAVASLSLRALRPHDSAPHYLCALRTGTVNPEDLHQKTSSWAQPQLWNRTAGRSWSSSWLFLDSEGTSLHTTDDPVLSLMHYLGSVNSGRISPFLCQKPVHISLTGEGCVSNFFFDRELSCCHSMDSGSFDCLVVVTPCLIIVNDVTQETATLSCVWVQLFLTNLHTLFFLFLGESL</sequence>
<dbReference type="InterPro" id="IPR013106">
    <property type="entry name" value="Ig_V-set"/>
</dbReference>
<name>A0A8V1AAQ1_CHICK</name>
<dbReference type="GO" id="GO:0002250">
    <property type="term" value="P:adaptive immune response"/>
    <property type="evidence" value="ECO:0007669"/>
    <property type="project" value="UniProtKB-KW"/>
</dbReference>
<proteinExistence type="predicted"/>
<evidence type="ECO:0000256" key="2">
    <source>
        <dbReference type="ARBA" id="ARBA00023130"/>
    </source>
</evidence>
<reference evidence="5" key="3">
    <citation type="submission" date="2025-09" db="UniProtKB">
        <authorList>
            <consortium name="Ensembl"/>
        </authorList>
    </citation>
    <scope>IDENTIFICATION</scope>
    <source>
        <strain evidence="5">broiler</strain>
    </source>
</reference>